<dbReference type="AlphaFoldDB" id="A0A2V4SZD8"/>
<organism evidence="1 2">
    <name type="scientific">Paraburkholderia silvatlantica</name>
    <dbReference type="NCBI Taxonomy" id="321895"/>
    <lineage>
        <taxon>Bacteria</taxon>
        <taxon>Pseudomonadati</taxon>
        <taxon>Pseudomonadota</taxon>
        <taxon>Betaproteobacteria</taxon>
        <taxon>Burkholderiales</taxon>
        <taxon>Burkholderiaceae</taxon>
        <taxon>Paraburkholderia</taxon>
    </lineage>
</organism>
<accession>A0A2V4SZD8</accession>
<dbReference type="RefSeq" id="WP_110857515.1">
    <property type="nucleotide sequence ID" value="NZ_QJSQ01000039.1"/>
</dbReference>
<name>A0A2V4SZD8_9BURK</name>
<proteinExistence type="predicted"/>
<dbReference type="EMBL" id="QJSQ01000039">
    <property type="protein sequence ID" value="PYE14464.1"/>
    <property type="molecule type" value="Genomic_DNA"/>
</dbReference>
<gene>
    <name evidence="1" type="ORF">C7410_13969</name>
</gene>
<sequence>MNKTRAQREPTATPEKAATAGRVFKFSFKGIPAVDAAMEARLETAARKPRKDRRYPVMIEAPDA</sequence>
<protein>
    <submittedName>
        <fullName evidence="1">Uncharacterized protein</fullName>
    </submittedName>
</protein>
<reference evidence="1 2" key="1">
    <citation type="submission" date="2018-06" db="EMBL/GenBank/DDBJ databases">
        <title>Genomic Encyclopedia of Type Strains, Phase IV (KMG-V): Genome sequencing to study the core and pangenomes of soil and plant-associated prokaryotes.</title>
        <authorList>
            <person name="Whitman W."/>
        </authorList>
    </citation>
    <scope>NUCLEOTIDE SEQUENCE [LARGE SCALE GENOMIC DNA]</scope>
    <source>
        <strain evidence="1 2">SRCL-318</strain>
    </source>
</reference>
<comment type="caution">
    <text evidence="1">The sequence shown here is derived from an EMBL/GenBank/DDBJ whole genome shotgun (WGS) entry which is preliminary data.</text>
</comment>
<dbReference type="Proteomes" id="UP000247772">
    <property type="component" value="Unassembled WGS sequence"/>
</dbReference>
<evidence type="ECO:0000313" key="2">
    <source>
        <dbReference type="Proteomes" id="UP000247772"/>
    </source>
</evidence>
<evidence type="ECO:0000313" key="1">
    <source>
        <dbReference type="EMBL" id="PYE14464.1"/>
    </source>
</evidence>
<dbReference type="OrthoDB" id="9939490at2"/>